<dbReference type="HOGENOM" id="CLU_207300_1_0_6"/>
<evidence type="ECO:0000313" key="2">
    <source>
        <dbReference type="Proteomes" id="UP000028681"/>
    </source>
</evidence>
<proteinExistence type="predicted"/>
<name>A0A076LNH8_9GAMM</name>
<reference evidence="1 2" key="1">
    <citation type="journal article" date="2012" name="PLoS ONE">
        <title>Edwardsiella comparative phylogenomics reveal the new intra/inter-species taxonomic relationships, virulence evolution and niche adaptation mechanisms.</title>
        <authorList>
            <person name="Yang M."/>
            <person name="Lv Y."/>
            <person name="Xiao J."/>
            <person name="Wu H."/>
            <person name="Zheng H."/>
            <person name="Liu Q."/>
            <person name="Zhang Y."/>
            <person name="Wang Q."/>
        </authorList>
    </citation>
    <scope>NUCLEOTIDE SEQUENCE [LARGE SCALE GENOMIC DNA]</scope>
    <source>
        <strain evidence="2">080813</strain>
    </source>
</reference>
<sequence length="41" mass="4024">MMIDSLYAMVSHGAELSASGGPSSHAAVAAVLCAALLHLLG</sequence>
<organism evidence="1 2">
    <name type="scientific">Edwardsiella anguillarum ET080813</name>
    <dbReference type="NCBI Taxonomy" id="667120"/>
    <lineage>
        <taxon>Bacteria</taxon>
        <taxon>Pseudomonadati</taxon>
        <taxon>Pseudomonadota</taxon>
        <taxon>Gammaproteobacteria</taxon>
        <taxon>Enterobacterales</taxon>
        <taxon>Hafniaceae</taxon>
        <taxon>Edwardsiella</taxon>
    </lineage>
</organism>
<gene>
    <name evidence="1" type="ORF">ETEE_1719</name>
</gene>
<dbReference type="AlphaFoldDB" id="A0A076LNH8"/>
<dbReference type="NCBIfam" id="NF033841">
    <property type="entry name" value="small_YshB"/>
    <property type="match status" value="1"/>
</dbReference>
<dbReference type="Proteomes" id="UP000028681">
    <property type="component" value="Chromosome"/>
</dbReference>
<dbReference type="InterPro" id="IPR047812">
    <property type="entry name" value="YshB"/>
</dbReference>
<protein>
    <submittedName>
        <fullName evidence="1">Uncharacterized protein</fullName>
    </submittedName>
</protein>
<dbReference type="KEGG" id="ete:ETEE_1719"/>
<accession>A0A076LNH8</accession>
<dbReference type="EMBL" id="CP006664">
    <property type="protein sequence ID" value="AIJ08168.1"/>
    <property type="molecule type" value="Genomic_DNA"/>
</dbReference>
<evidence type="ECO:0000313" key="1">
    <source>
        <dbReference type="EMBL" id="AIJ08168.1"/>
    </source>
</evidence>